<dbReference type="STRING" id="81972.D7MP70"/>
<protein>
    <submittedName>
        <fullName evidence="2">Predicted protein</fullName>
    </submittedName>
</protein>
<accession>D7MP70</accession>
<organism evidence="3">
    <name type="scientific">Arabidopsis lyrata subsp. lyrata</name>
    <name type="common">Lyre-leaved rock-cress</name>
    <dbReference type="NCBI Taxonomy" id="81972"/>
    <lineage>
        <taxon>Eukaryota</taxon>
        <taxon>Viridiplantae</taxon>
        <taxon>Streptophyta</taxon>
        <taxon>Embryophyta</taxon>
        <taxon>Tracheophyta</taxon>
        <taxon>Spermatophyta</taxon>
        <taxon>Magnoliopsida</taxon>
        <taxon>eudicotyledons</taxon>
        <taxon>Gunneridae</taxon>
        <taxon>Pentapetalae</taxon>
        <taxon>rosids</taxon>
        <taxon>malvids</taxon>
        <taxon>Brassicales</taxon>
        <taxon>Brassicaceae</taxon>
        <taxon>Camelineae</taxon>
        <taxon>Arabidopsis</taxon>
    </lineage>
</organism>
<dbReference type="eggNOG" id="KOG1650">
    <property type="taxonomic scope" value="Eukaryota"/>
</dbReference>
<dbReference type="HOGENOM" id="CLU_2064705_0_0_1"/>
<evidence type="ECO:0000256" key="1">
    <source>
        <dbReference type="SAM" id="MobiDB-lite"/>
    </source>
</evidence>
<evidence type="ECO:0000313" key="3">
    <source>
        <dbReference type="Proteomes" id="UP000008694"/>
    </source>
</evidence>
<feature type="compositionally biased region" description="Polar residues" evidence="1">
    <location>
        <begin position="86"/>
        <end position="99"/>
    </location>
</feature>
<feature type="region of interest" description="Disordered" evidence="1">
    <location>
        <begin position="85"/>
        <end position="119"/>
    </location>
</feature>
<proteinExistence type="predicted"/>
<sequence>MKVVEWSVLSFEVVEDGFHVGEKKKLIDCHGSSMPRNSQVDMKKVRSELVGSPFDFHVRHGEIALAIRENSECLELRHVGSLLVSPESSTRASVLGDSTVQRHRNSSGLASDGTDEDSK</sequence>
<dbReference type="Gramene" id="Al_scaffold_0008_654">
    <property type="protein sequence ID" value="Al_scaffold_0008_654"/>
    <property type="gene ID" value="Al_scaffold_0008_654"/>
</dbReference>
<name>D7MP70_ARALL</name>
<evidence type="ECO:0000313" key="2">
    <source>
        <dbReference type="EMBL" id="EFH39916.1"/>
    </source>
</evidence>
<dbReference type="EMBL" id="GL348720">
    <property type="protein sequence ID" value="EFH39916.1"/>
    <property type="molecule type" value="Genomic_DNA"/>
</dbReference>
<keyword evidence="3" id="KW-1185">Reference proteome</keyword>
<dbReference type="Proteomes" id="UP000008694">
    <property type="component" value="Unassembled WGS sequence"/>
</dbReference>
<reference evidence="3" key="1">
    <citation type="journal article" date="2011" name="Nat. Genet.">
        <title>The Arabidopsis lyrata genome sequence and the basis of rapid genome size change.</title>
        <authorList>
            <person name="Hu T.T."/>
            <person name="Pattyn P."/>
            <person name="Bakker E.G."/>
            <person name="Cao J."/>
            <person name="Cheng J.-F."/>
            <person name="Clark R.M."/>
            <person name="Fahlgren N."/>
            <person name="Fawcett J.A."/>
            <person name="Grimwood J."/>
            <person name="Gundlach H."/>
            <person name="Haberer G."/>
            <person name="Hollister J.D."/>
            <person name="Ossowski S."/>
            <person name="Ottilar R.P."/>
            <person name="Salamov A.A."/>
            <person name="Schneeberger K."/>
            <person name="Spannagl M."/>
            <person name="Wang X."/>
            <person name="Yang L."/>
            <person name="Nasrallah M.E."/>
            <person name="Bergelson J."/>
            <person name="Carrington J.C."/>
            <person name="Gaut B.S."/>
            <person name="Schmutz J."/>
            <person name="Mayer K.F.X."/>
            <person name="Van de Peer Y."/>
            <person name="Grigoriev I.V."/>
            <person name="Nordborg M."/>
            <person name="Weigel D."/>
            <person name="Guo Y.-L."/>
        </authorList>
    </citation>
    <scope>NUCLEOTIDE SEQUENCE [LARGE SCALE GENOMIC DNA]</scope>
    <source>
        <strain evidence="3">cv. MN47</strain>
    </source>
</reference>
<gene>
    <name evidence="2" type="ORF">ARALYDRAFT_683834</name>
</gene>
<dbReference type="AlphaFoldDB" id="D7MP70"/>